<evidence type="ECO:0000313" key="2">
    <source>
        <dbReference type="WBParaSite" id="ES5_v2.g24207.t1"/>
    </source>
</evidence>
<organism evidence="1 2">
    <name type="scientific">Panagrolaimus sp. ES5</name>
    <dbReference type="NCBI Taxonomy" id="591445"/>
    <lineage>
        <taxon>Eukaryota</taxon>
        <taxon>Metazoa</taxon>
        <taxon>Ecdysozoa</taxon>
        <taxon>Nematoda</taxon>
        <taxon>Chromadorea</taxon>
        <taxon>Rhabditida</taxon>
        <taxon>Tylenchina</taxon>
        <taxon>Panagrolaimomorpha</taxon>
        <taxon>Panagrolaimoidea</taxon>
        <taxon>Panagrolaimidae</taxon>
        <taxon>Panagrolaimus</taxon>
    </lineage>
</organism>
<protein>
    <submittedName>
        <fullName evidence="2">Uncharacterized protein</fullName>
    </submittedName>
</protein>
<sequence>MGLNGDGDGGIKPSDIKSGNAEEPPVRAPGESAGIGLVKADNNGGQGGQGSTPIGAGIGLVKADNNGGQSGQGSTPIGGHGIK</sequence>
<accession>A0AC34G3Y2</accession>
<dbReference type="WBParaSite" id="ES5_v2.g24207.t1">
    <property type="protein sequence ID" value="ES5_v2.g24207.t1"/>
    <property type="gene ID" value="ES5_v2.g24207"/>
</dbReference>
<evidence type="ECO:0000313" key="1">
    <source>
        <dbReference type="Proteomes" id="UP000887579"/>
    </source>
</evidence>
<name>A0AC34G3Y2_9BILA</name>
<proteinExistence type="predicted"/>
<reference evidence="2" key="1">
    <citation type="submission" date="2022-11" db="UniProtKB">
        <authorList>
            <consortium name="WormBaseParasite"/>
        </authorList>
    </citation>
    <scope>IDENTIFICATION</scope>
</reference>
<dbReference type="Proteomes" id="UP000887579">
    <property type="component" value="Unplaced"/>
</dbReference>